<organism evidence="1 2">
    <name type="scientific">Panagrolaimus sp. PS1159</name>
    <dbReference type="NCBI Taxonomy" id="55785"/>
    <lineage>
        <taxon>Eukaryota</taxon>
        <taxon>Metazoa</taxon>
        <taxon>Ecdysozoa</taxon>
        <taxon>Nematoda</taxon>
        <taxon>Chromadorea</taxon>
        <taxon>Rhabditida</taxon>
        <taxon>Tylenchina</taxon>
        <taxon>Panagrolaimomorpha</taxon>
        <taxon>Panagrolaimoidea</taxon>
        <taxon>Panagrolaimidae</taxon>
        <taxon>Panagrolaimus</taxon>
    </lineage>
</organism>
<name>A0AC35FYB0_9BILA</name>
<protein>
    <submittedName>
        <fullName evidence="2">Fibronectin type-III domain-containing protein</fullName>
    </submittedName>
</protein>
<sequence length="138" mass="15905">MAFKTPEKTFPAEFFEKLLWAPKAAQKIKPRALFQFVDGNQTPQSSLFQEKCDEFKIELEQLEPQSPPSPPRKPLPSEFFVQLLQAPKRPVNSINNQSTGRYSLPISSNVSNVSFFATRWNQFQSFCSIKKWVGIVFF</sequence>
<evidence type="ECO:0000313" key="1">
    <source>
        <dbReference type="Proteomes" id="UP000887580"/>
    </source>
</evidence>
<reference evidence="2" key="1">
    <citation type="submission" date="2022-11" db="UniProtKB">
        <authorList>
            <consortium name="WormBaseParasite"/>
        </authorList>
    </citation>
    <scope>IDENTIFICATION</scope>
</reference>
<accession>A0AC35FYB0</accession>
<evidence type="ECO:0000313" key="2">
    <source>
        <dbReference type="WBParaSite" id="PS1159_v2.g22033.t1"/>
    </source>
</evidence>
<dbReference type="Proteomes" id="UP000887580">
    <property type="component" value="Unplaced"/>
</dbReference>
<proteinExistence type="predicted"/>
<dbReference type="WBParaSite" id="PS1159_v2.g22033.t1">
    <property type="protein sequence ID" value="PS1159_v2.g22033.t1"/>
    <property type="gene ID" value="PS1159_v2.g22033"/>
</dbReference>